<feature type="compositionally biased region" description="Polar residues" evidence="1">
    <location>
        <begin position="148"/>
        <end position="160"/>
    </location>
</feature>
<dbReference type="EMBL" id="BJHX01000001">
    <property type="protein sequence ID" value="GDY62623.1"/>
    <property type="molecule type" value="Genomic_DNA"/>
</dbReference>
<evidence type="ECO:0000313" key="3">
    <source>
        <dbReference type="Proteomes" id="UP000302139"/>
    </source>
</evidence>
<proteinExistence type="predicted"/>
<feature type="region of interest" description="Disordered" evidence="1">
    <location>
        <begin position="127"/>
        <end position="160"/>
    </location>
</feature>
<gene>
    <name evidence="2" type="ORF">SAV14893_020160</name>
</gene>
<dbReference type="AlphaFoldDB" id="A0A4D4LX08"/>
<name>A0A4D4LX08_STRAX</name>
<accession>A0A4D4LX08</accession>
<protein>
    <submittedName>
        <fullName evidence="2">Uncharacterized protein</fullName>
    </submittedName>
</protein>
<reference evidence="2 3" key="1">
    <citation type="submission" date="2019-04" db="EMBL/GenBank/DDBJ databases">
        <title>Draft genome sequences of Streptomyces avermitilis NBRC 14893.</title>
        <authorList>
            <person name="Komaki H."/>
            <person name="Tamura T."/>
            <person name="Hosoyama A."/>
        </authorList>
    </citation>
    <scope>NUCLEOTIDE SEQUENCE [LARGE SCALE GENOMIC DNA]</scope>
    <source>
        <strain evidence="2 3">NBRC 14893</strain>
    </source>
</reference>
<organism evidence="2 3">
    <name type="scientific">Streptomyces avermitilis</name>
    <dbReference type="NCBI Taxonomy" id="33903"/>
    <lineage>
        <taxon>Bacteria</taxon>
        <taxon>Bacillati</taxon>
        <taxon>Actinomycetota</taxon>
        <taxon>Actinomycetes</taxon>
        <taxon>Kitasatosporales</taxon>
        <taxon>Streptomycetaceae</taxon>
        <taxon>Streptomyces</taxon>
    </lineage>
</organism>
<comment type="caution">
    <text evidence="2">The sequence shown here is derived from an EMBL/GenBank/DDBJ whole genome shotgun (WGS) entry which is preliminary data.</text>
</comment>
<evidence type="ECO:0000313" key="2">
    <source>
        <dbReference type="EMBL" id="GDY62623.1"/>
    </source>
</evidence>
<evidence type="ECO:0000256" key="1">
    <source>
        <dbReference type="SAM" id="MobiDB-lite"/>
    </source>
</evidence>
<sequence length="160" mass="15405">MAQGVVAEVVAAVEDAAGHARVLVEPGADGEHGDPGARALRLAEELLGDGGVALAVEAERDPGAGARAVGDLGGLPREGPGAGAETGLLGACGMPGARELPAWDVPVAREADAGCAPAPVAEHPVASAPAAASPAPARSAERRFGAARTTTVALSGSLSG</sequence>
<feature type="compositionally biased region" description="Low complexity" evidence="1">
    <location>
        <begin position="127"/>
        <end position="138"/>
    </location>
</feature>
<dbReference type="Proteomes" id="UP000302139">
    <property type="component" value="Unassembled WGS sequence"/>
</dbReference>